<organism evidence="1 2">
    <name type="scientific">Paramarasmius palmivorus</name>
    <dbReference type="NCBI Taxonomy" id="297713"/>
    <lineage>
        <taxon>Eukaryota</taxon>
        <taxon>Fungi</taxon>
        <taxon>Dikarya</taxon>
        <taxon>Basidiomycota</taxon>
        <taxon>Agaricomycotina</taxon>
        <taxon>Agaricomycetes</taxon>
        <taxon>Agaricomycetidae</taxon>
        <taxon>Agaricales</taxon>
        <taxon>Marasmiineae</taxon>
        <taxon>Marasmiaceae</taxon>
        <taxon>Paramarasmius</taxon>
    </lineage>
</organism>
<sequence length="409" mass="46441">MGLEHYDIMSLEDLEEVYMGFIQRIFPYSYRWRSVSFSVPKCLHNFIGTHKFERLDALTTVRIAFQSRPDLPIARTRCPLVNVFSLSHSLHALHLDGAYLDLPIHWENLTEVTLSQSVGGEAVSPSKLLRLLTLSCTSLRRCAACITPNLRAITPDIDRPFKIVLPHLHTLDLDFNTPLCISHSSTVELISSQLAMIFDAIVAPVLTHLRVEFIGPQTMFHWSGRSPRTYETLPIVSFVQRSGCTIQRFKPHFPMAIDGLVDLLVAMPSLSEFAMNPICLDSTAKETPFVSFVHERLTPELNPLLPHLETVYFTACSALHVESILAFAEGRCGREIETPRKLRKLTTSFKTFLEDMEVSAQLQKLRDRGLSVHWSSPKDTRGNLYDDDPLRGMVGRREMHKGLEDSHIY</sequence>
<gene>
    <name evidence="1" type="ORF">VNI00_003549</name>
</gene>
<name>A0AAW0DS42_9AGAR</name>
<keyword evidence="2" id="KW-1185">Reference proteome</keyword>
<comment type="caution">
    <text evidence="1">The sequence shown here is derived from an EMBL/GenBank/DDBJ whole genome shotgun (WGS) entry which is preliminary data.</text>
</comment>
<dbReference type="AlphaFoldDB" id="A0AAW0DS42"/>
<accession>A0AAW0DS42</accession>
<proteinExistence type="predicted"/>
<reference evidence="1 2" key="1">
    <citation type="submission" date="2024-01" db="EMBL/GenBank/DDBJ databases">
        <title>A draft genome for a cacao thread blight-causing isolate of Paramarasmius palmivorus.</title>
        <authorList>
            <person name="Baruah I.K."/>
            <person name="Bukari Y."/>
            <person name="Amoako-Attah I."/>
            <person name="Meinhardt L.W."/>
            <person name="Bailey B.A."/>
            <person name="Cohen S.P."/>
        </authorList>
    </citation>
    <scope>NUCLEOTIDE SEQUENCE [LARGE SCALE GENOMIC DNA]</scope>
    <source>
        <strain evidence="1 2">GH-12</strain>
    </source>
</reference>
<protein>
    <recommendedName>
        <fullName evidence="3">F-box domain-containing protein</fullName>
    </recommendedName>
</protein>
<evidence type="ECO:0000313" key="1">
    <source>
        <dbReference type="EMBL" id="KAK7054355.1"/>
    </source>
</evidence>
<dbReference type="EMBL" id="JAYKXP010000009">
    <property type="protein sequence ID" value="KAK7054355.1"/>
    <property type="molecule type" value="Genomic_DNA"/>
</dbReference>
<evidence type="ECO:0008006" key="3">
    <source>
        <dbReference type="Google" id="ProtNLM"/>
    </source>
</evidence>
<evidence type="ECO:0000313" key="2">
    <source>
        <dbReference type="Proteomes" id="UP001383192"/>
    </source>
</evidence>
<dbReference type="Proteomes" id="UP001383192">
    <property type="component" value="Unassembled WGS sequence"/>
</dbReference>